<dbReference type="GO" id="GO:0007091">
    <property type="term" value="P:metaphase/anaphase transition of mitotic cell cycle"/>
    <property type="evidence" value="ECO:0007669"/>
    <property type="project" value="TreeGrafter"/>
</dbReference>
<dbReference type="SUPFAM" id="SSF48452">
    <property type="entry name" value="TPR-like"/>
    <property type="match status" value="2"/>
</dbReference>
<accession>A0A9N8HV07</accession>
<protein>
    <submittedName>
        <fullName evidence="5">Cycle protein 27 homolog</fullName>
    </submittedName>
</protein>
<gene>
    <name evidence="5" type="ORF">SEMRO_1722_G293600.1</name>
</gene>
<sequence length="738" mass="82107">MEVSVPSYPSVGNPVSSFGNENVENLDAGEEGIVEIYTSLIQQYLSVMCVDNAIFLAERFVACKKSNDSQYLLALCHHRAGAPKRALGVLENCQDVSPKIQYLVAKCCLELGDYGRAEEALLNFARQEYRKSRGNSLPSVADNSPQAMDNWIVTTTPCPIPNGAAGLHMLGNICRASNRKNRAKQYYRMSLKLDPFLWSSYEYLCELGGADDLEPSSVFGVHPPQFEAVKPLQDRSILSPSSFTLNSVTPANVRSFQHSFGVGTPSTTPAAALFTSATTRKKLSRFETPGLTPIPASTSVLGITPADADDSKVLMRAGQVAARLYYQPSPETPHTAEIRTSLQYLRGLGRQVETESASGTGDTPLRRGGGMREQNATDQSAMSSSFSRQPRALFMSTDNSTAEETDRVDQQQFSGSEGSHAFDGDLSVPATKQEGIREILGLLCLIGSAWRRLCQYRCREALKIFSRLPQTQQQTGWILHQQGRAHFEMNDFLGASRCLELMQSVEPHRMKGLDLLSTVYWQLKKEVELAHLAQKTVDFDNKCPEAWCIVGYEFTAQEDFDKAIACFRNAIRSDDRHYNAWYGLGAIYHRQEKYDLAEYHFERASSINPQSSVLRCNLGISQFSNGKAYLALATLEEAFRLDPRNPQARFQRATIFSALNRPAEALRELEKVRNAAPREATVHFAIGKMLKRCGRLEEAMKSFLTAMDLDPKDSQLIKSAMDKLEEPDVDEGVAGEQW</sequence>
<dbReference type="InterPro" id="IPR011990">
    <property type="entry name" value="TPR-like_helical_dom_sf"/>
</dbReference>
<dbReference type="EMBL" id="CAICTM010001720">
    <property type="protein sequence ID" value="CAB9525760.1"/>
    <property type="molecule type" value="Genomic_DNA"/>
</dbReference>
<feature type="repeat" description="TPR" evidence="3">
    <location>
        <begin position="544"/>
        <end position="577"/>
    </location>
</feature>
<dbReference type="OrthoDB" id="329563at2759"/>
<dbReference type="GO" id="GO:0005680">
    <property type="term" value="C:anaphase-promoting complex"/>
    <property type="evidence" value="ECO:0007669"/>
    <property type="project" value="TreeGrafter"/>
</dbReference>
<dbReference type="Pfam" id="PF13432">
    <property type="entry name" value="TPR_16"/>
    <property type="match status" value="1"/>
</dbReference>
<dbReference type="Pfam" id="PF14559">
    <property type="entry name" value="TPR_19"/>
    <property type="match status" value="1"/>
</dbReference>
<dbReference type="PANTHER" id="PTHR12558:SF13">
    <property type="entry name" value="CELL DIVISION CYCLE PROTEIN 27 HOMOLOG"/>
    <property type="match status" value="1"/>
</dbReference>
<keyword evidence="1 3" id="KW-0802">TPR repeat</keyword>
<evidence type="ECO:0000313" key="6">
    <source>
        <dbReference type="Proteomes" id="UP001153069"/>
    </source>
</evidence>
<evidence type="ECO:0000256" key="3">
    <source>
        <dbReference type="PROSITE-ProRule" id="PRU00339"/>
    </source>
</evidence>
<dbReference type="InterPro" id="IPR019734">
    <property type="entry name" value="TPR_rpt"/>
</dbReference>
<evidence type="ECO:0000256" key="4">
    <source>
        <dbReference type="SAM" id="MobiDB-lite"/>
    </source>
</evidence>
<comment type="similarity">
    <text evidence="2">Belongs to the APC3/CDC27 family.</text>
</comment>
<dbReference type="Gene3D" id="1.25.40.10">
    <property type="entry name" value="Tetratricopeptide repeat domain"/>
    <property type="match status" value="4"/>
</dbReference>
<feature type="compositionally biased region" description="Polar residues" evidence="4">
    <location>
        <begin position="374"/>
        <end position="388"/>
    </location>
</feature>
<dbReference type="GO" id="GO:0016567">
    <property type="term" value="P:protein ubiquitination"/>
    <property type="evidence" value="ECO:0007669"/>
    <property type="project" value="TreeGrafter"/>
</dbReference>
<dbReference type="PANTHER" id="PTHR12558">
    <property type="entry name" value="CELL DIVISION CYCLE 16,23,27"/>
    <property type="match status" value="1"/>
</dbReference>
<evidence type="ECO:0000313" key="5">
    <source>
        <dbReference type="EMBL" id="CAB9525760.1"/>
    </source>
</evidence>
<evidence type="ECO:0000256" key="2">
    <source>
        <dbReference type="ARBA" id="ARBA00038210"/>
    </source>
</evidence>
<reference evidence="5" key="1">
    <citation type="submission" date="2020-06" db="EMBL/GenBank/DDBJ databases">
        <authorList>
            <consortium name="Plant Systems Biology data submission"/>
        </authorList>
    </citation>
    <scope>NUCLEOTIDE SEQUENCE</scope>
    <source>
        <strain evidence="5">D6</strain>
    </source>
</reference>
<name>A0A9N8HV07_9STRA</name>
<proteinExistence type="inferred from homology"/>
<keyword evidence="6" id="KW-1185">Reference proteome</keyword>
<dbReference type="GO" id="GO:0031145">
    <property type="term" value="P:anaphase-promoting complex-dependent catabolic process"/>
    <property type="evidence" value="ECO:0007669"/>
    <property type="project" value="TreeGrafter"/>
</dbReference>
<dbReference type="SMART" id="SM00028">
    <property type="entry name" value="TPR"/>
    <property type="match status" value="8"/>
</dbReference>
<feature type="repeat" description="TPR" evidence="3">
    <location>
        <begin position="578"/>
        <end position="611"/>
    </location>
</feature>
<dbReference type="AlphaFoldDB" id="A0A9N8HV07"/>
<dbReference type="Pfam" id="PF13181">
    <property type="entry name" value="TPR_8"/>
    <property type="match status" value="1"/>
</dbReference>
<comment type="caution">
    <text evidence="5">The sequence shown here is derived from an EMBL/GenBank/DDBJ whole genome shotgun (WGS) entry which is preliminary data.</text>
</comment>
<feature type="region of interest" description="Disordered" evidence="4">
    <location>
        <begin position="350"/>
        <end position="427"/>
    </location>
</feature>
<dbReference type="Pfam" id="PF12895">
    <property type="entry name" value="ANAPC3"/>
    <property type="match status" value="1"/>
</dbReference>
<dbReference type="GO" id="GO:0051301">
    <property type="term" value="P:cell division"/>
    <property type="evidence" value="ECO:0007669"/>
    <property type="project" value="TreeGrafter"/>
</dbReference>
<dbReference type="PROSITE" id="PS50005">
    <property type="entry name" value="TPR"/>
    <property type="match status" value="3"/>
</dbReference>
<dbReference type="GO" id="GO:0005737">
    <property type="term" value="C:cytoplasm"/>
    <property type="evidence" value="ECO:0007669"/>
    <property type="project" value="TreeGrafter"/>
</dbReference>
<evidence type="ECO:0000256" key="1">
    <source>
        <dbReference type="ARBA" id="ARBA00022803"/>
    </source>
</evidence>
<organism evidence="5 6">
    <name type="scientific">Seminavis robusta</name>
    <dbReference type="NCBI Taxonomy" id="568900"/>
    <lineage>
        <taxon>Eukaryota</taxon>
        <taxon>Sar</taxon>
        <taxon>Stramenopiles</taxon>
        <taxon>Ochrophyta</taxon>
        <taxon>Bacillariophyta</taxon>
        <taxon>Bacillariophyceae</taxon>
        <taxon>Bacillariophycidae</taxon>
        <taxon>Naviculales</taxon>
        <taxon>Naviculaceae</taxon>
        <taxon>Seminavis</taxon>
    </lineage>
</organism>
<dbReference type="Proteomes" id="UP001153069">
    <property type="component" value="Unassembled WGS sequence"/>
</dbReference>
<feature type="repeat" description="TPR" evidence="3">
    <location>
        <begin position="680"/>
        <end position="713"/>
    </location>
</feature>